<feature type="region of interest" description="Disordered" evidence="1">
    <location>
        <begin position="54"/>
        <end position="118"/>
    </location>
</feature>
<dbReference type="AlphaFoldDB" id="A0A0G4P5N0"/>
<accession>A0A0G4P5N0</accession>
<protein>
    <submittedName>
        <fullName evidence="2">Str. FM013</fullName>
    </submittedName>
</protein>
<evidence type="ECO:0000313" key="3">
    <source>
        <dbReference type="Proteomes" id="UP000053732"/>
    </source>
</evidence>
<dbReference type="Proteomes" id="UP000053732">
    <property type="component" value="Unassembled WGS sequence"/>
</dbReference>
<organism evidence="2 3">
    <name type="scientific">Penicillium camemberti (strain FM 013)</name>
    <dbReference type="NCBI Taxonomy" id="1429867"/>
    <lineage>
        <taxon>Eukaryota</taxon>
        <taxon>Fungi</taxon>
        <taxon>Dikarya</taxon>
        <taxon>Ascomycota</taxon>
        <taxon>Pezizomycotina</taxon>
        <taxon>Eurotiomycetes</taxon>
        <taxon>Eurotiomycetidae</taxon>
        <taxon>Eurotiales</taxon>
        <taxon>Aspergillaceae</taxon>
        <taxon>Penicillium</taxon>
    </lineage>
</organism>
<feature type="compositionally biased region" description="Acidic residues" evidence="1">
    <location>
        <begin position="109"/>
        <end position="118"/>
    </location>
</feature>
<gene>
    <name evidence="2" type="ORF">PCAMFM013_S006g000147</name>
</gene>
<dbReference type="EMBL" id="HG793139">
    <property type="protein sequence ID" value="CRL21607.1"/>
    <property type="molecule type" value="Genomic_DNA"/>
</dbReference>
<reference evidence="2 3" key="1">
    <citation type="journal article" date="2014" name="Nat. Commun.">
        <title>Multiple recent horizontal transfers of a large genomic region in cheese making fungi.</title>
        <authorList>
            <person name="Cheeseman K."/>
            <person name="Ropars J."/>
            <person name="Renault P."/>
            <person name="Dupont J."/>
            <person name="Gouzy J."/>
            <person name="Branca A."/>
            <person name="Abraham A.L."/>
            <person name="Ceppi M."/>
            <person name="Conseiller E."/>
            <person name="Debuchy R."/>
            <person name="Malagnac F."/>
            <person name="Goarin A."/>
            <person name="Silar P."/>
            <person name="Lacoste S."/>
            <person name="Sallet E."/>
            <person name="Bensimon A."/>
            <person name="Giraud T."/>
            <person name="Brygoo Y."/>
        </authorList>
    </citation>
    <scope>NUCLEOTIDE SEQUENCE [LARGE SCALE GENOMIC DNA]</scope>
    <source>
        <strain evidence="3">FM 013</strain>
    </source>
</reference>
<feature type="compositionally biased region" description="Basic and acidic residues" evidence="1">
    <location>
        <begin position="78"/>
        <end position="92"/>
    </location>
</feature>
<sequence>MWRILKRVLQSALVKRYFVRSSGPCIPRLARAVHGNAQAENKDDKKFNVGATFPDDFEDSPLKSDILQKRNPNPGIDDSYHPTMEEIYESIRGKPATGGTKAAKSAQEEEREPELDEM</sequence>
<name>A0A0G4P5N0_PENC3</name>
<proteinExistence type="predicted"/>
<evidence type="ECO:0000256" key="1">
    <source>
        <dbReference type="SAM" id="MobiDB-lite"/>
    </source>
</evidence>
<keyword evidence="3" id="KW-1185">Reference proteome</keyword>
<evidence type="ECO:0000313" key="2">
    <source>
        <dbReference type="EMBL" id="CRL21607.1"/>
    </source>
</evidence>